<evidence type="ECO:0000313" key="3">
    <source>
        <dbReference type="Proteomes" id="UP000054937"/>
    </source>
</evidence>
<gene>
    <name evidence="2" type="ORF">PPERSA_12474</name>
</gene>
<feature type="compositionally biased region" description="Basic and acidic residues" evidence="1">
    <location>
        <begin position="1"/>
        <end position="10"/>
    </location>
</feature>
<feature type="region of interest" description="Disordered" evidence="1">
    <location>
        <begin position="1"/>
        <end position="30"/>
    </location>
</feature>
<dbReference type="AlphaFoldDB" id="A0A0V0QP58"/>
<organism evidence="2 3">
    <name type="scientific">Pseudocohnilembus persalinus</name>
    <name type="common">Ciliate</name>
    <dbReference type="NCBI Taxonomy" id="266149"/>
    <lineage>
        <taxon>Eukaryota</taxon>
        <taxon>Sar</taxon>
        <taxon>Alveolata</taxon>
        <taxon>Ciliophora</taxon>
        <taxon>Intramacronucleata</taxon>
        <taxon>Oligohymenophorea</taxon>
        <taxon>Scuticociliatia</taxon>
        <taxon>Philasterida</taxon>
        <taxon>Pseudocohnilembidae</taxon>
        <taxon>Pseudocohnilembus</taxon>
    </lineage>
</organism>
<keyword evidence="3" id="KW-1185">Reference proteome</keyword>
<protein>
    <submittedName>
        <fullName evidence="2">Uncharacterized protein</fullName>
    </submittedName>
</protein>
<dbReference type="EMBL" id="LDAU01000122">
    <property type="protein sequence ID" value="KRX04027.1"/>
    <property type="molecule type" value="Genomic_DNA"/>
</dbReference>
<evidence type="ECO:0000313" key="2">
    <source>
        <dbReference type="EMBL" id="KRX04027.1"/>
    </source>
</evidence>
<comment type="caution">
    <text evidence="2">The sequence shown here is derived from an EMBL/GenBank/DDBJ whole genome shotgun (WGS) entry which is preliminary data.</text>
</comment>
<evidence type="ECO:0000256" key="1">
    <source>
        <dbReference type="SAM" id="MobiDB-lite"/>
    </source>
</evidence>
<reference evidence="2 3" key="1">
    <citation type="journal article" date="2015" name="Sci. Rep.">
        <title>Genome of the facultative scuticociliatosis pathogen Pseudocohnilembus persalinus provides insight into its virulence through horizontal gene transfer.</title>
        <authorList>
            <person name="Xiong J."/>
            <person name="Wang G."/>
            <person name="Cheng J."/>
            <person name="Tian M."/>
            <person name="Pan X."/>
            <person name="Warren A."/>
            <person name="Jiang C."/>
            <person name="Yuan D."/>
            <person name="Miao W."/>
        </authorList>
    </citation>
    <scope>NUCLEOTIDE SEQUENCE [LARGE SCALE GENOMIC DNA]</scope>
    <source>
        <strain evidence="2">36N120E</strain>
    </source>
</reference>
<feature type="region of interest" description="Disordered" evidence="1">
    <location>
        <begin position="125"/>
        <end position="145"/>
    </location>
</feature>
<proteinExistence type="predicted"/>
<accession>A0A0V0QP58</accession>
<dbReference type="Proteomes" id="UP000054937">
    <property type="component" value="Unassembled WGS sequence"/>
</dbReference>
<name>A0A0V0QP58_PSEPJ</name>
<dbReference type="InParanoid" id="A0A0V0QP58"/>
<feature type="compositionally biased region" description="Polar residues" evidence="1">
    <location>
        <begin position="17"/>
        <end position="30"/>
    </location>
</feature>
<sequence length="609" mass="71772">MVHTNLQEKKSPRKSKPSLNSQNIDQNDLNFPKQYSSFQKLWYKFVKSHFQKQQQNDSKKQGNIEKPLYKETLPFMATNLSQIRVYGDDDEQNNYYEFEELNESQSGSQIEKVKNRSLNRKKSSYFKQKFSKQKSQSQKWPEKSQKPEYQSFEIFTKSPNQQNCESISEILINAEISSECLFNKKKNIQKDSDEIKKTQGYNIYRQNENSLRKLQKFPMHRDPQQYPKKGVLKPGPKKINMIPQKQEIEYIQNILGKIQHQIEMRKQEEEKRRNKNVNTCNICEKPLPEDIEFINSQDLLCDEHKPKCKMCKKNLLTSQKSDICPDCKQNQKSKAKKPLKKICKDCGKEFTVRRMGQFTCSPCVNETEDDSASTIESENKQNIKQLQQQQQDEVQLLHNRDQNGNQNYNQQKQTQFIKDKIQDASQIQKKLNSQEKLVEKLIKDEHIKIRDEGDDYFEFSKGGFFLAIYNKSIGNNRNKLYGYAGLMLINFVNCFKDLDYEYHNQNSAELQEQQNKKAGKLSKLLSDSSNKSFYQENNIHSGHIYPANRSYRNQKNSKISFSMDMEMNIITDYLLDSKEVGSDLNLLEQLMSTNIIPMYKLEYEVIFKL</sequence>